<evidence type="ECO:0000256" key="1">
    <source>
        <dbReference type="SAM" id="MobiDB-lite"/>
    </source>
</evidence>
<sequence length="65" mass="6814">MARRSPGGRDGLHWPDDAQGESPLGPQFGGVNPGEGYHGYHYKILTAQGKDAPGGAYDYVVGLTA</sequence>
<dbReference type="EMBL" id="JAUKVY010000018">
    <property type="protein sequence ID" value="MDO1535278.1"/>
    <property type="molecule type" value="Genomic_DNA"/>
</dbReference>
<protein>
    <submittedName>
        <fullName evidence="2">DUF2950 family protein</fullName>
    </submittedName>
</protein>
<name>A0ABT8SA18_9BURK</name>
<dbReference type="InterPro" id="IPR021556">
    <property type="entry name" value="DUF2950"/>
</dbReference>
<reference evidence="2" key="1">
    <citation type="submission" date="2023-06" db="EMBL/GenBank/DDBJ databases">
        <authorList>
            <person name="Jiang Y."/>
            <person name="Liu Q."/>
        </authorList>
    </citation>
    <scope>NUCLEOTIDE SEQUENCE</scope>
    <source>
        <strain evidence="2">CGMCC 1.12090</strain>
    </source>
</reference>
<accession>A0ABT8SA18</accession>
<evidence type="ECO:0000313" key="2">
    <source>
        <dbReference type="EMBL" id="MDO1535278.1"/>
    </source>
</evidence>
<gene>
    <name evidence="2" type="ORF">Q2T77_23575</name>
</gene>
<dbReference type="Proteomes" id="UP001169027">
    <property type="component" value="Unassembled WGS sequence"/>
</dbReference>
<evidence type="ECO:0000313" key="3">
    <source>
        <dbReference type="Proteomes" id="UP001169027"/>
    </source>
</evidence>
<organism evidence="2 3">
    <name type="scientific">Variovorax ginsengisoli</name>
    <dbReference type="NCBI Taxonomy" id="363844"/>
    <lineage>
        <taxon>Bacteria</taxon>
        <taxon>Pseudomonadati</taxon>
        <taxon>Pseudomonadota</taxon>
        <taxon>Betaproteobacteria</taxon>
        <taxon>Burkholderiales</taxon>
        <taxon>Comamonadaceae</taxon>
        <taxon>Variovorax</taxon>
    </lineage>
</organism>
<dbReference type="Pfam" id="PF11453">
    <property type="entry name" value="DUF2950"/>
    <property type="match status" value="1"/>
</dbReference>
<feature type="region of interest" description="Disordered" evidence="1">
    <location>
        <begin position="1"/>
        <end position="32"/>
    </location>
</feature>
<proteinExistence type="predicted"/>
<keyword evidence="3" id="KW-1185">Reference proteome</keyword>
<comment type="caution">
    <text evidence="2">The sequence shown here is derived from an EMBL/GenBank/DDBJ whole genome shotgun (WGS) entry which is preliminary data.</text>
</comment>